<evidence type="ECO:0000256" key="1">
    <source>
        <dbReference type="SAM" id="MobiDB-lite"/>
    </source>
</evidence>
<gene>
    <name evidence="2" type="ORF">NCTC13296_00929</name>
</gene>
<name>A0A379LX46_9NOCA</name>
<organism evidence="2 3">
    <name type="scientific">Rhodococcus gordoniae</name>
    <dbReference type="NCBI Taxonomy" id="223392"/>
    <lineage>
        <taxon>Bacteria</taxon>
        <taxon>Bacillati</taxon>
        <taxon>Actinomycetota</taxon>
        <taxon>Actinomycetes</taxon>
        <taxon>Mycobacteriales</taxon>
        <taxon>Nocardiaceae</taxon>
        <taxon>Rhodococcus</taxon>
    </lineage>
</organism>
<dbReference type="AlphaFoldDB" id="A0A379LX46"/>
<keyword evidence="3" id="KW-1185">Reference proteome</keyword>
<protein>
    <submittedName>
        <fullName evidence="2">Uncharacterized protein</fullName>
    </submittedName>
</protein>
<proteinExistence type="predicted"/>
<dbReference type="Proteomes" id="UP000254569">
    <property type="component" value="Unassembled WGS sequence"/>
</dbReference>
<dbReference type="RefSeq" id="WP_064064087.1">
    <property type="nucleotide sequence ID" value="NZ_CP101467.1"/>
</dbReference>
<accession>A0A379LX46</accession>
<feature type="compositionally biased region" description="Basic residues" evidence="1">
    <location>
        <begin position="205"/>
        <end position="214"/>
    </location>
</feature>
<evidence type="ECO:0000313" key="3">
    <source>
        <dbReference type="Proteomes" id="UP000254569"/>
    </source>
</evidence>
<feature type="region of interest" description="Disordered" evidence="1">
    <location>
        <begin position="193"/>
        <end position="214"/>
    </location>
</feature>
<reference evidence="2 3" key="1">
    <citation type="submission" date="2018-06" db="EMBL/GenBank/DDBJ databases">
        <authorList>
            <consortium name="Pathogen Informatics"/>
            <person name="Doyle S."/>
        </authorList>
    </citation>
    <scope>NUCLEOTIDE SEQUENCE [LARGE SCALE GENOMIC DNA]</scope>
    <source>
        <strain evidence="2 3">NCTC13296</strain>
    </source>
</reference>
<evidence type="ECO:0000313" key="2">
    <source>
        <dbReference type="EMBL" id="SUE14096.1"/>
    </source>
</evidence>
<sequence>MTTVETHTTLRALVFDRADDAALTEQMTSNLPRRGLADGTRGARLPRAALKLVESRILATALSLLDDDPGPLFAKGLGALQEVMGAARATRADPGRRVVATIQDPYRIPVRRSAYVALLVENQESARVDFDFDVVFAMGHTSISLRHGAVDFIECDAGELTVSLSLAGAAPPLLSRKADFPVHWEVRPPIRVPIPEPGPEERIRSRPRRRPYGT</sequence>
<dbReference type="EMBL" id="UGVI01000001">
    <property type="protein sequence ID" value="SUE14096.1"/>
    <property type="molecule type" value="Genomic_DNA"/>
</dbReference>